<feature type="compositionally biased region" description="Basic and acidic residues" evidence="5">
    <location>
        <begin position="420"/>
        <end position="448"/>
    </location>
</feature>
<dbReference type="Gene3D" id="3.30.40.10">
    <property type="entry name" value="Zinc/RING finger domain, C3HC4 (zinc finger)"/>
    <property type="match status" value="1"/>
</dbReference>
<name>A0A6P6UBH5_COFAR</name>
<keyword evidence="1 4" id="KW-0479">Metal-binding</keyword>
<sequence length="462" mass="52250">MDPPASDDEVKPENLEEAKEGGPLFHCDLLDTEIVHKIAQALLPGLASACIDNTTGGLFRTPASVAVDIRRDMVDYLFQRSENFVAESVVLQGGPDAEVSDHPYDIISEFIDDFVSSKRNFFSRVSGWLLSERREDRIDDFVQEMELNGFWLMGRREAVAQTLVKNVDVKNTFHCDMKFKSPEELAEHFCNCRFREMDCMNEGCNSRFSAGQADYHDSVCPFKILPCEQKCSANIMRRDMDRHCITVCPMKLAKCPFYTVGCQFTVPQSTIDQHRSDYLNSHLFYILQPVYKEASVEDLNRRVEQLETISSSRRLAAARDPRSLTYLIRDLEAKLGPLQISSKAKDCEEGEELNGKKEESPKKEEYINPPKGKDEGLESPTKHIQCMDPSPEKSAASSPKHQEIGNVLDEKEELTGSSTLEDKCLEPPIEREILKEQPAGKEEEKEATMPKVVHVESPTKGN</sequence>
<keyword evidence="2 4" id="KW-0863">Zinc-finger</keyword>
<reference evidence="7" key="1">
    <citation type="journal article" date="2025" name="Foods">
        <title>Unveiling the Microbial Signatures of Arabica Coffee Cherries: Insights into Ripeness Specific Diversity, Functional Traits, and Implications for Quality and Safety.</title>
        <authorList>
            <consortium name="RefSeq"/>
            <person name="Tenea G.N."/>
            <person name="Cifuentes V."/>
            <person name="Reyes P."/>
            <person name="Cevallos-Vallejos M."/>
        </authorList>
    </citation>
    <scope>NUCLEOTIDE SEQUENCE [LARGE SCALE GENOMIC DNA]</scope>
</reference>
<accession>A0A6P6UBH5</accession>
<evidence type="ECO:0000313" key="8">
    <source>
        <dbReference type="RefSeq" id="XP_027087307.1"/>
    </source>
</evidence>
<dbReference type="RefSeq" id="XP_027087307.1">
    <property type="nucleotide sequence ID" value="XM_027231506.1"/>
</dbReference>
<evidence type="ECO:0000256" key="1">
    <source>
        <dbReference type="ARBA" id="ARBA00022723"/>
    </source>
</evidence>
<evidence type="ECO:0000256" key="5">
    <source>
        <dbReference type="SAM" id="MobiDB-lite"/>
    </source>
</evidence>
<dbReference type="Proteomes" id="UP001652660">
    <property type="component" value="Chromosome 9c"/>
</dbReference>
<dbReference type="AlphaFoldDB" id="A0A6P6UBH5"/>
<dbReference type="GeneID" id="113708850"/>
<feature type="compositionally biased region" description="Basic and acidic residues" evidence="5">
    <location>
        <begin position="345"/>
        <end position="376"/>
    </location>
</feature>
<feature type="domain" description="TRAF-type" evidence="6">
    <location>
        <begin position="216"/>
        <end position="271"/>
    </location>
</feature>
<dbReference type="OrthoDB" id="1737200at2759"/>
<gene>
    <name evidence="8 9" type="primary">LOC113708850</name>
</gene>
<feature type="region of interest" description="Disordered" evidence="5">
    <location>
        <begin position="345"/>
        <end position="462"/>
    </location>
</feature>
<protein>
    <submittedName>
        <fullName evidence="8 9">Uncharacterized protein LOC113708850</fullName>
    </submittedName>
</protein>
<keyword evidence="3 4" id="KW-0862">Zinc</keyword>
<evidence type="ECO:0000256" key="2">
    <source>
        <dbReference type="ARBA" id="ARBA00022771"/>
    </source>
</evidence>
<feature type="zinc finger region" description="TRAF-type" evidence="4">
    <location>
        <begin position="216"/>
        <end position="271"/>
    </location>
</feature>
<proteinExistence type="predicted"/>
<organism evidence="7 8">
    <name type="scientific">Coffea arabica</name>
    <name type="common">Arabian coffee</name>
    <dbReference type="NCBI Taxonomy" id="13443"/>
    <lineage>
        <taxon>Eukaryota</taxon>
        <taxon>Viridiplantae</taxon>
        <taxon>Streptophyta</taxon>
        <taxon>Embryophyta</taxon>
        <taxon>Tracheophyta</taxon>
        <taxon>Spermatophyta</taxon>
        <taxon>Magnoliopsida</taxon>
        <taxon>eudicotyledons</taxon>
        <taxon>Gunneridae</taxon>
        <taxon>Pentapetalae</taxon>
        <taxon>asterids</taxon>
        <taxon>lamiids</taxon>
        <taxon>Gentianales</taxon>
        <taxon>Rubiaceae</taxon>
        <taxon>Ixoroideae</taxon>
        <taxon>Gardenieae complex</taxon>
        <taxon>Bertiereae - Coffeeae clade</taxon>
        <taxon>Coffeeae</taxon>
        <taxon>Coffea</taxon>
    </lineage>
</organism>
<dbReference type="InterPro" id="IPR013083">
    <property type="entry name" value="Znf_RING/FYVE/PHD"/>
</dbReference>
<dbReference type="Pfam" id="PF02176">
    <property type="entry name" value="zf-TRAF"/>
    <property type="match status" value="1"/>
</dbReference>
<evidence type="ECO:0000313" key="9">
    <source>
        <dbReference type="RefSeq" id="XP_027087308.1"/>
    </source>
</evidence>
<evidence type="ECO:0000313" key="7">
    <source>
        <dbReference type="Proteomes" id="UP001652660"/>
    </source>
</evidence>
<keyword evidence="7" id="KW-1185">Reference proteome</keyword>
<dbReference type="PANTHER" id="PTHR10131">
    <property type="entry name" value="TNF RECEPTOR ASSOCIATED FACTOR"/>
    <property type="match status" value="1"/>
</dbReference>
<reference evidence="8 9" key="2">
    <citation type="submission" date="2025-04" db="UniProtKB">
        <authorList>
            <consortium name="RefSeq"/>
        </authorList>
    </citation>
    <scope>IDENTIFICATION</scope>
    <source>
        <tissue evidence="8 9">Leaves</tissue>
    </source>
</reference>
<evidence type="ECO:0000256" key="4">
    <source>
        <dbReference type="PROSITE-ProRule" id="PRU00207"/>
    </source>
</evidence>
<dbReference type="PANTHER" id="PTHR10131:SF161">
    <property type="entry name" value="F26K24.24 PROTEIN"/>
    <property type="match status" value="1"/>
</dbReference>
<evidence type="ECO:0000256" key="3">
    <source>
        <dbReference type="ARBA" id="ARBA00022833"/>
    </source>
</evidence>
<dbReference type="SUPFAM" id="SSF49599">
    <property type="entry name" value="TRAF domain-like"/>
    <property type="match status" value="1"/>
</dbReference>
<dbReference type="PROSITE" id="PS50145">
    <property type="entry name" value="ZF_TRAF"/>
    <property type="match status" value="1"/>
</dbReference>
<dbReference type="InterPro" id="IPR001293">
    <property type="entry name" value="Znf_TRAF"/>
</dbReference>
<evidence type="ECO:0000259" key="6">
    <source>
        <dbReference type="PROSITE" id="PS50145"/>
    </source>
</evidence>
<dbReference type="RefSeq" id="XP_027087308.1">
    <property type="nucleotide sequence ID" value="XM_027231507.1"/>
</dbReference>
<dbReference type="GO" id="GO:0008270">
    <property type="term" value="F:zinc ion binding"/>
    <property type="evidence" value="ECO:0007669"/>
    <property type="project" value="UniProtKB-KW"/>
</dbReference>